<dbReference type="InterPro" id="IPR003545">
    <property type="entry name" value="Telomerase_RT"/>
</dbReference>
<dbReference type="GO" id="GO:0046872">
    <property type="term" value="F:metal ion binding"/>
    <property type="evidence" value="ECO:0007669"/>
    <property type="project" value="UniProtKB-KW"/>
</dbReference>
<dbReference type="GO" id="GO:0042162">
    <property type="term" value="F:telomeric DNA binding"/>
    <property type="evidence" value="ECO:0007669"/>
    <property type="project" value="TreeGrafter"/>
</dbReference>
<feature type="region of interest" description="Disordered" evidence="2">
    <location>
        <begin position="373"/>
        <end position="395"/>
    </location>
</feature>
<dbReference type="EC" id="2.7.7.49" evidence="1"/>
<evidence type="ECO:0000256" key="1">
    <source>
        <dbReference type="RuleBase" id="RU365061"/>
    </source>
</evidence>
<keyword evidence="1" id="KW-0548">Nucleotidyltransferase</keyword>
<comment type="catalytic activity">
    <reaction evidence="1">
        <text>DNA(n) + a 2'-deoxyribonucleoside 5'-triphosphate = DNA(n+1) + diphosphate</text>
        <dbReference type="Rhea" id="RHEA:22508"/>
        <dbReference type="Rhea" id="RHEA-COMP:17339"/>
        <dbReference type="Rhea" id="RHEA-COMP:17340"/>
        <dbReference type="ChEBI" id="CHEBI:33019"/>
        <dbReference type="ChEBI" id="CHEBI:61560"/>
        <dbReference type="ChEBI" id="CHEBI:173112"/>
        <dbReference type="EC" id="2.7.7.49"/>
    </reaction>
</comment>
<dbReference type="EMBL" id="CACRZD030000001">
    <property type="protein sequence ID" value="CAA6654697.1"/>
    <property type="molecule type" value="Genomic_DNA"/>
</dbReference>
<dbReference type="Proteomes" id="UP001189122">
    <property type="component" value="Unassembled WGS sequence"/>
</dbReference>
<keyword evidence="3" id="KW-1133">Transmembrane helix</keyword>
<evidence type="ECO:0000256" key="3">
    <source>
        <dbReference type="SAM" id="Phobius"/>
    </source>
</evidence>
<comment type="subcellular location">
    <subcellularLocation>
        <location evidence="1">Nucleus</location>
    </subcellularLocation>
    <subcellularLocation>
        <location evidence="1">Chromosome</location>
        <location evidence="1">Telomere</location>
    </subcellularLocation>
</comment>
<sequence>MARKRHRIPEVLRRTFGDRARTLGETILSLSPKPPPKQVECLCRGRGCVRCGGSSFLLRQEDGPDYRQLLNRCFCVVSPGAPELTDLCYRGEWTQRLIVRYTVESLIGRSHSYDNVLRKGYDEIGESAMTFLLKYSSIFIPLPTNNHHQVAGPLLNKVLQSLNLSHKPAIPILPSKYLQTLSTGDHIDNGCESKGKKRKFEAKQKIFPPSNHHGESVEVQNKYYDVYGKPQKYVGPFNWKQYKKIRCMKVMEGSILKDPLDMNTNEGESNTLLQRRCSMCLSFHSHSLNCRDMSDITTQKPALDSHKSVLMPRVQSAKGDMKMESDSSTVAHLGPVISPCFQTNSEYFASPAVGICSTSEVFAKSRKRKRLYSWQRHTRRKKRNTLDRSNSRSSIINDKESSSSFLQWEPDLHCELPEQMTKINYPIIKKKYKETNQYSTDIAIPNLLEDGVIHCETFNREQNVKHLNPNVMLLLTQWEQFMFYVISWTSYFSLVESLFYVRLK</sequence>
<reference evidence="4 5" key="1">
    <citation type="submission" date="2019-12" db="EMBL/GenBank/DDBJ databases">
        <authorList>
            <person name="Scholz U."/>
            <person name="Mascher M."/>
            <person name="Fiebig A."/>
        </authorList>
    </citation>
    <scope>NUCLEOTIDE SEQUENCE</scope>
</reference>
<gene>
    <name evidence="4" type="ORF">SI7747_01001287</name>
</gene>
<dbReference type="GO" id="GO:0003720">
    <property type="term" value="F:telomerase activity"/>
    <property type="evidence" value="ECO:0007669"/>
    <property type="project" value="InterPro"/>
</dbReference>
<keyword evidence="1" id="KW-0539">Nucleus</keyword>
<evidence type="ECO:0000313" key="4">
    <source>
        <dbReference type="EMBL" id="CAA2614922.1"/>
    </source>
</evidence>
<keyword evidence="1" id="KW-0460">Magnesium</keyword>
<keyword evidence="1" id="KW-0779">Telomere</keyword>
<accession>A0A7I8IAD9</accession>
<dbReference type="GO" id="GO:0000781">
    <property type="term" value="C:chromosome, telomeric region"/>
    <property type="evidence" value="ECO:0007669"/>
    <property type="project" value="UniProtKB-SubCell"/>
</dbReference>
<keyword evidence="5" id="KW-1185">Reference proteome</keyword>
<comment type="similarity">
    <text evidence="1">Belongs to the reverse transcriptase family. Telomerase subfamily.</text>
</comment>
<name>A0A7I8IAD9_SPIIN</name>
<dbReference type="EMBL" id="LR743588">
    <property type="protein sequence ID" value="CAA2614922.1"/>
    <property type="molecule type" value="Genomic_DNA"/>
</dbReference>
<feature type="compositionally biased region" description="Basic residues" evidence="2">
    <location>
        <begin position="373"/>
        <end position="383"/>
    </location>
</feature>
<keyword evidence="1" id="KW-0695">RNA-directed DNA polymerase</keyword>
<dbReference type="GO" id="GO:0000333">
    <property type="term" value="C:telomerase catalytic core complex"/>
    <property type="evidence" value="ECO:0007669"/>
    <property type="project" value="TreeGrafter"/>
</dbReference>
<comment type="function">
    <text evidence="1">Telomerase is a ribonucleoprotein enzyme essential for the replication of chromosome termini in most eukaryotes. It elongates telomeres. It is a reverse transcriptase that adds simple sequence repeats to chromosome ends by copying a template sequence within the RNA component of the enzyme.</text>
</comment>
<dbReference type="GO" id="GO:0070034">
    <property type="term" value="F:telomerase RNA binding"/>
    <property type="evidence" value="ECO:0007669"/>
    <property type="project" value="TreeGrafter"/>
</dbReference>
<dbReference type="PANTHER" id="PTHR12066">
    <property type="entry name" value="TELOMERASE REVERSE TRANSCRIPTASE"/>
    <property type="match status" value="1"/>
</dbReference>
<evidence type="ECO:0000313" key="5">
    <source>
        <dbReference type="Proteomes" id="UP001189122"/>
    </source>
</evidence>
<dbReference type="PANTHER" id="PTHR12066:SF0">
    <property type="entry name" value="TELOMERASE REVERSE TRANSCRIPTASE"/>
    <property type="match status" value="1"/>
</dbReference>
<keyword evidence="1" id="KW-0479">Metal-binding</keyword>
<protein>
    <recommendedName>
        <fullName evidence="1">Telomerase reverse transcriptase</fullName>
        <ecNumber evidence="1">2.7.7.49</ecNumber>
    </recommendedName>
    <alternativeName>
        <fullName evidence="1">Telomerase catalytic subunit</fullName>
    </alternativeName>
</protein>
<keyword evidence="1" id="KW-0808">Transferase</keyword>
<feature type="transmembrane region" description="Helical" evidence="3">
    <location>
        <begin position="481"/>
        <end position="501"/>
    </location>
</feature>
<organism evidence="4">
    <name type="scientific">Spirodela intermedia</name>
    <name type="common">Intermediate duckweed</name>
    <dbReference type="NCBI Taxonomy" id="51605"/>
    <lineage>
        <taxon>Eukaryota</taxon>
        <taxon>Viridiplantae</taxon>
        <taxon>Streptophyta</taxon>
        <taxon>Embryophyta</taxon>
        <taxon>Tracheophyta</taxon>
        <taxon>Spermatophyta</taxon>
        <taxon>Magnoliopsida</taxon>
        <taxon>Liliopsida</taxon>
        <taxon>Araceae</taxon>
        <taxon>Lemnoideae</taxon>
        <taxon>Spirodela</taxon>
    </lineage>
</organism>
<evidence type="ECO:0000256" key="2">
    <source>
        <dbReference type="SAM" id="MobiDB-lite"/>
    </source>
</evidence>
<keyword evidence="1" id="KW-0158">Chromosome</keyword>
<keyword evidence="3" id="KW-0812">Transmembrane</keyword>
<keyword evidence="3" id="KW-0472">Membrane</keyword>
<proteinExistence type="inferred from homology"/>
<dbReference type="AlphaFoldDB" id="A0A7I8IAD9"/>
<dbReference type="GO" id="GO:0007004">
    <property type="term" value="P:telomere maintenance via telomerase"/>
    <property type="evidence" value="ECO:0007669"/>
    <property type="project" value="TreeGrafter"/>
</dbReference>